<dbReference type="Proteomes" id="UP001139344">
    <property type="component" value="Unassembled WGS sequence"/>
</dbReference>
<dbReference type="RefSeq" id="WP_240095146.1">
    <property type="nucleotide sequence ID" value="NZ_JAJSON010000001.1"/>
</dbReference>
<dbReference type="Pfam" id="PF16153">
    <property type="entry name" value="DUF4861"/>
    <property type="match status" value="1"/>
</dbReference>
<accession>A0A9X1UTL8</accession>
<gene>
    <name evidence="1" type="ORF">LU635_00065</name>
</gene>
<keyword evidence="2" id="KW-1185">Reference proteome</keyword>
<name>A0A9X1UTL8_9FLAO</name>
<dbReference type="AlphaFoldDB" id="A0A9X1UTL8"/>
<evidence type="ECO:0000313" key="2">
    <source>
        <dbReference type="Proteomes" id="UP001139344"/>
    </source>
</evidence>
<comment type="caution">
    <text evidence="1">The sequence shown here is derived from an EMBL/GenBank/DDBJ whole genome shotgun (WGS) entry which is preliminary data.</text>
</comment>
<dbReference type="EMBL" id="JAJSON010000001">
    <property type="protein sequence ID" value="MCG9970013.1"/>
    <property type="molecule type" value="Genomic_DNA"/>
</dbReference>
<evidence type="ECO:0000313" key="1">
    <source>
        <dbReference type="EMBL" id="MCG9970013.1"/>
    </source>
</evidence>
<sequence length="431" mass="48751">MKKTTIVVILLICIISIQCKDQEGKNRVAESKEVILKNLSPDTLSSKPVVIQRSQLKIEDSSRFPVLSFQGKRIPIQLSDNDGDNNWDEIFLVTDFAPEETKNLQLEWVDEEPEYEVKTSARFGKRDSKDEKVMPATETSLTKDEMPEKQGFQKYQTDGPTWENDKVGFRQYLDGRFSKDIFGKKISDISPEDVGINEEGAVEDNYHVMEDWGRDILAVGNSVGVGGFGLFVNDTVRRLGALVTDTVSNVEKTDFKIQEEGPVKSVLKYNYEDWSAGGNSYDVEELTTIWPGIYGFKNSVSVSGLKGEEKLAVGMVSINNQNPVKEVEINDDWVALLTHDHQTYEREWILGLALILPKGNYTGYTEAPKEGKLTDSYLAKLNIENGKPVEYYVIAGWELSQEERFADSEFFEEYVLKTVNQISSEIEVEVN</sequence>
<protein>
    <submittedName>
        <fullName evidence="1">DUF4861 domain-containing protein</fullName>
    </submittedName>
</protein>
<reference evidence="1" key="1">
    <citation type="submission" date="2021-12" db="EMBL/GenBank/DDBJ databases">
        <title>Description of Gramella crocea sp. nov., a new bacterium isolated from activated sludge.</title>
        <authorList>
            <person name="Zhang X."/>
        </authorList>
    </citation>
    <scope>NUCLEOTIDE SEQUENCE</scope>
    <source>
        <strain evidence="1">YB25</strain>
    </source>
</reference>
<proteinExistence type="predicted"/>
<organism evidence="1 2">
    <name type="scientific">Christiangramia crocea</name>
    <dbReference type="NCBI Taxonomy" id="2904124"/>
    <lineage>
        <taxon>Bacteria</taxon>
        <taxon>Pseudomonadati</taxon>
        <taxon>Bacteroidota</taxon>
        <taxon>Flavobacteriia</taxon>
        <taxon>Flavobacteriales</taxon>
        <taxon>Flavobacteriaceae</taxon>
        <taxon>Christiangramia</taxon>
    </lineage>
</organism>
<dbReference type="InterPro" id="IPR032342">
    <property type="entry name" value="DUF4861"/>
</dbReference>